<dbReference type="InterPro" id="IPR046373">
    <property type="entry name" value="Acyl-CoA_Oxase/DH_mid-dom_sf"/>
</dbReference>
<keyword evidence="5 7" id="KW-0274">FAD</keyword>
<evidence type="ECO:0000256" key="7">
    <source>
        <dbReference type="RuleBase" id="RU362125"/>
    </source>
</evidence>
<dbReference type="InParanoid" id="A0A2R5G2G2"/>
<comment type="similarity">
    <text evidence="2 7">Belongs to the acyl-CoA dehydrogenase family.</text>
</comment>
<dbReference type="PANTHER" id="PTHR48083">
    <property type="entry name" value="MEDIUM-CHAIN SPECIFIC ACYL-COA DEHYDROGENASE, MITOCHONDRIAL-RELATED"/>
    <property type="match status" value="1"/>
</dbReference>
<protein>
    <submittedName>
        <fullName evidence="11">Acyl-CoA dehydrogenase family member 11</fullName>
    </submittedName>
</protein>
<dbReference type="Gene3D" id="1.20.140.10">
    <property type="entry name" value="Butyryl-CoA Dehydrogenase, subunit A, domain 3"/>
    <property type="match status" value="1"/>
</dbReference>
<dbReference type="InterPro" id="IPR050741">
    <property type="entry name" value="Acyl-CoA_dehydrogenase"/>
</dbReference>
<feature type="domain" description="Acyl-CoA oxidase/dehydrogenase middle" evidence="9">
    <location>
        <begin position="166"/>
        <end position="264"/>
    </location>
</feature>
<comment type="cofactor">
    <cofactor evidence="1 7">
        <name>FAD</name>
        <dbReference type="ChEBI" id="CHEBI:57692"/>
    </cofactor>
</comment>
<keyword evidence="12" id="KW-1185">Reference proteome</keyword>
<dbReference type="Gene3D" id="1.10.540.10">
    <property type="entry name" value="Acyl-CoA dehydrogenase/oxidase, N-terminal domain"/>
    <property type="match status" value="1"/>
</dbReference>
<proteinExistence type="inferred from homology"/>
<dbReference type="InterPro" id="IPR006091">
    <property type="entry name" value="Acyl-CoA_Oxase/DH_mid-dom"/>
</dbReference>
<dbReference type="InterPro" id="IPR036250">
    <property type="entry name" value="AcylCo_DH-like_C"/>
</dbReference>
<name>A0A2R5G2G2_9STRA</name>
<sequence>MDDRTDRAEKLTNKIYLRSITDDLPDGLQPYKGRLSERFYTERKKVISFIKEVIVPNQEKYGAQKAEMEKDYEDPLDCPEPPVLKELREEAKKRGVYNFFLPEVCGLTVLEYSPIAEMLGAYHLANLAMNCSAPDTGNMEVLEKYGTPEQKKKWLVPLLNGEIRSAFAMTEPGVASSDATNIASRIEADGDDYVINGHKWYISGACRPECKVFIFMGKTRFDGPLHSQQSMIIVPRDAPGVKILRPLGVFGHLHDHAEIIFDNVRVPKSNMLLGEGRGFEIAQGRLGPGRIHHCMRTIGVAEQCLEAMIYRAQNRVAFGKVLAKKDMVASAVGEARLSITMCRQLCYLAAVMADEKGFKAARVYISMIKLEAPRAALKIIDEAIQLHGAHGVSQVSKLTDIYANQRTLRVADGPDSVHLFQIARGELLAPPTEMGKRISGVNENIKKYGKFDHVKNIAFPAESKIPHGLPLRHELSRSQVEVLKLLLCIFTRELGVLRSATRFEVSASRDHFSQACISISFEHGTSFVESATLLLKLRVKFAMYLVLRTSERVAFTLQNGHLCLKSSLHAINAGFMRASAFQGRALKFVTTFLYFLSIGRQRLPRGLKLCLVNERCALQLFLNVAFCA</sequence>
<evidence type="ECO:0000256" key="1">
    <source>
        <dbReference type="ARBA" id="ARBA00001974"/>
    </source>
</evidence>
<dbReference type="SUPFAM" id="SSF47203">
    <property type="entry name" value="Acyl-CoA dehydrogenase C-terminal domain-like"/>
    <property type="match status" value="1"/>
</dbReference>
<comment type="caution">
    <text evidence="11">The sequence shown here is derived from an EMBL/GenBank/DDBJ whole genome shotgun (WGS) entry which is preliminary data.</text>
</comment>
<dbReference type="GO" id="GO:0005737">
    <property type="term" value="C:cytoplasm"/>
    <property type="evidence" value="ECO:0007669"/>
    <property type="project" value="TreeGrafter"/>
</dbReference>
<dbReference type="Proteomes" id="UP000241890">
    <property type="component" value="Unassembled WGS sequence"/>
</dbReference>
<dbReference type="InterPro" id="IPR009100">
    <property type="entry name" value="AcylCoA_DH/oxidase_NM_dom_sf"/>
</dbReference>
<evidence type="ECO:0000259" key="8">
    <source>
        <dbReference type="Pfam" id="PF00441"/>
    </source>
</evidence>
<evidence type="ECO:0000259" key="10">
    <source>
        <dbReference type="Pfam" id="PF02771"/>
    </source>
</evidence>
<dbReference type="Pfam" id="PF02770">
    <property type="entry name" value="Acyl-CoA_dh_M"/>
    <property type="match status" value="1"/>
</dbReference>
<dbReference type="GO" id="GO:0003995">
    <property type="term" value="F:acyl-CoA dehydrogenase activity"/>
    <property type="evidence" value="ECO:0007669"/>
    <property type="project" value="TreeGrafter"/>
</dbReference>
<dbReference type="PANTHER" id="PTHR48083:SF13">
    <property type="entry name" value="ACYL-COA DEHYDROGENASE FAMILY MEMBER 11"/>
    <property type="match status" value="1"/>
</dbReference>
<dbReference type="GO" id="GO:0050660">
    <property type="term" value="F:flavin adenine dinucleotide binding"/>
    <property type="evidence" value="ECO:0007669"/>
    <property type="project" value="InterPro"/>
</dbReference>
<comment type="subunit">
    <text evidence="3">Homodimer.</text>
</comment>
<dbReference type="Pfam" id="PF02771">
    <property type="entry name" value="Acyl-CoA_dh_N"/>
    <property type="match status" value="1"/>
</dbReference>
<evidence type="ECO:0000256" key="3">
    <source>
        <dbReference type="ARBA" id="ARBA00011738"/>
    </source>
</evidence>
<dbReference type="AlphaFoldDB" id="A0A2R5G2G2"/>
<dbReference type="InterPro" id="IPR009075">
    <property type="entry name" value="AcylCo_DH/oxidase_C"/>
</dbReference>
<dbReference type="Pfam" id="PF00441">
    <property type="entry name" value="Acyl-CoA_dh_1"/>
    <property type="match status" value="1"/>
</dbReference>
<feature type="domain" description="Acyl-CoA dehydrogenase/oxidase C-terminal" evidence="8">
    <location>
        <begin position="276"/>
        <end position="425"/>
    </location>
</feature>
<accession>A0A2R5G2G2</accession>
<reference evidence="11 12" key="1">
    <citation type="submission" date="2017-12" db="EMBL/GenBank/DDBJ databases">
        <title>Sequencing, de novo assembly and annotation of complete genome of a new Thraustochytrid species, strain FCC1311.</title>
        <authorList>
            <person name="Sedici K."/>
            <person name="Godart F."/>
            <person name="Aiese Cigliano R."/>
            <person name="Sanseverino W."/>
            <person name="Barakat M."/>
            <person name="Ortet P."/>
            <person name="Marechal E."/>
            <person name="Cagnac O."/>
            <person name="Amato A."/>
        </authorList>
    </citation>
    <scope>NUCLEOTIDE SEQUENCE [LARGE SCALE GENOMIC DNA]</scope>
</reference>
<evidence type="ECO:0000259" key="9">
    <source>
        <dbReference type="Pfam" id="PF02770"/>
    </source>
</evidence>
<dbReference type="Gene3D" id="2.40.110.10">
    <property type="entry name" value="Butyryl-CoA Dehydrogenase, subunit A, domain 2"/>
    <property type="match status" value="1"/>
</dbReference>
<feature type="domain" description="Acyl-CoA dehydrogenase/oxidase N-terminal" evidence="10">
    <location>
        <begin position="82"/>
        <end position="162"/>
    </location>
</feature>
<evidence type="ECO:0000256" key="6">
    <source>
        <dbReference type="ARBA" id="ARBA00023002"/>
    </source>
</evidence>
<gene>
    <name evidence="11" type="ORF">FCC1311_071061</name>
</gene>
<evidence type="ECO:0000256" key="5">
    <source>
        <dbReference type="ARBA" id="ARBA00022827"/>
    </source>
</evidence>
<evidence type="ECO:0000313" key="12">
    <source>
        <dbReference type="Proteomes" id="UP000241890"/>
    </source>
</evidence>
<evidence type="ECO:0000256" key="2">
    <source>
        <dbReference type="ARBA" id="ARBA00009347"/>
    </source>
</evidence>
<dbReference type="FunFam" id="2.40.110.10:FF:000002">
    <property type="entry name" value="Acyl-CoA dehydrogenase fadE12"/>
    <property type="match status" value="1"/>
</dbReference>
<dbReference type="EMBL" id="BEYU01000006">
    <property type="protein sequence ID" value="GBG24509.1"/>
    <property type="molecule type" value="Genomic_DNA"/>
</dbReference>
<dbReference type="SUPFAM" id="SSF56645">
    <property type="entry name" value="Acyl-CoA dehydrogenase NM domain-like"/>
    <property type="match status" value="1"/>
</dbReference>
<evidence type="ECO:0000313" key="11">
    <source>
        <dbReference type="EMBL" id="GBG24509.1"/>
    </source>
</evidence>
<dbReference type="InterPro" id="IPR037069">
    <property type="entry name" value="AcylCoA_DH/ox_N_sf"/>
</dbReference>
<keyword evidence="6 7" id="KW-0560">Oxidoreductase</keyword>
<keyword evidence="4 7" id="KW-0285">Flavoprotein</keyword>
<dbReference type="OrthoDB" id="434771at2759"/>
<dbReference type="GO" id="GO:0033539">
    <property type="term" value="P:fatty acid beta-oxidation using acyl-CoA dehydrogenase"/>
    <property type="evidence" value="ECO:0007669"/>
    <property type="project" value="TreeGrafter"/>
</dbReference>
<dbReference type="InterPro" id="IPR013786">
    <property type="entry name" value="AcylCoA_DH/ox_N"/>
</dbReference>
<evidence type="ECO:0000256" key="4">
    <source>
        <dbReference type="ARBA" id="ARBA00022630"/>
    </source>
</evidence>
<organism evidence="11 12">
    <name type="scientific">Hondaea fermentalgiana</name>
    <dbReference type="NCBI Taxonomy" id="2315210"/>
    <lineage>
        <taxon>Eukaryota</taxon>
        <taxon>Sar</taxon>
        <taxon>Stramenopiles</taxon>
        <taxon>Bigyra</taxon>
        <taxon>Labyrinthulomycetes</taxon>
        <taxon>Thraustochytrida</taxon>
        <taxon>Thraustochytriidae</taxon>
        <taxon>Hondaea</taxon>
    </lineage>
</organism>